<dbReference type="FunFam" id="3.90.1260.10:FF:000007">
    <property type="entry name" value="Argininosuccinate synthase"/>
    <property type="match status" value="1"/>
</dbReference>
<dbReference type="EMBL" id="DTBD01000025">
    <property type="protein sequence ID" value="HGQ64286.1"/>
    <property type="molecule type" value="Genomic_DNA"/>
</dbReference>
<comment type="catalytic activity">
    <reaction evidence="9">
        <text>L-citrulline + L-aspartate + ATP = 2-(N(omega)-L-arginino)succinate + AMP + diphosphate + H(+)</text>
        <dbReference type="Rhea" id="RHEA:10932"/>
        <dbReference type="ChEBI" id="CHEBI:15378"/>
        <dbReference type="ChEBI" id="CHEBI:29991"/>
        <dbReference type="ChEBI" id="CHEBI:30616"/>
        <dbReference type="ChEBI" id="CHEBI:33019"/>
        <dbReference type="ChEBI" id="CHEBI:57472"/>
        <dbReference type="ChEBI" id="CHEBI:57743"/>
        <dbReference type="ChEBI" id="CHEBI:456215"/>
        <dbReference type="EC" id="6.3.4.5"/>
    </reaction>
</comment>
<feature type="binding site" evidence="9">
    <location>
        <position position="114"/>
    </location>
    <ligand>
        <name>ATP</name>
        <dbReference type="ChEBI" id="CHEBI:30616"/>
    </ligand>
</feature>
<dbReference type="InterPro" id="IPR018223">
    <property type="entry name" value="Arginosuc_synth_CS"/>
</dbReference>
<feature type="binding site" evidence="9">
    <location>
        <position position="121"/>
    </location>
    <ligand>
        <name>L-aspartate</name>
        <dbReference type="ChEBI" id="CHEBI:29991"/>
    </ligand>
</feature>
<dbReference type="PANTHER" id="PTHR11587:SF2">
    <property type="entry name" value="ARGININOSUCCINATE SYNTHASE"/>
    <property type="match status" value="1"/>
</dbReference>
<protein>
    <recommendedName>
        <fullName evidence="3 9">Argininosuccinate synthase</fullName>
        <ecNumber evidence="3 9">6.3.4.5</ecNumber>
    </recommendedName>
    <alternativeName>
        <fullName evidence="9">Citrulline--aspartate ligase</fullName>
    </alternativeName>
</protein>
<comment type="pathway">
    <text evidence="1 9">Amino-acid biosynthesis; L-arginine biosynthesis; L-arginine from L-ornithine and carbamoyl phosphate: step 2/3.</text>
</comment>
<evidence type="ECO:0000256" key="3">
    <source>
        <dbReference type="ARBA" id="ARBA00012286"/>
    </source>
</evidence>
<evidence type="ECO:0000256" key="9">
    <source>
        <dbReference type="HAMAP-Rule" id="MF_00005"/>
    </source>
</evidence>
<keyword evidence="6 9" id="KW-0028">Amino-acid biosynthesis</keyword>
<dbReference type="GO" id="GO:0006526">
    <property type="term" value="P:L-arginine biosynthetic process"/>
    <property type="evidence" value="ECO:0007669"/>
    <property type="project" value="UniProtKB-UniRule"/>
</dbReference>
<name>A0A7C4NM38_9CREN</name>
<evidence type="ECO:0000259" key="11">
    <source>
        <dbReference type="Pfam" id="PF20979"/>
    </source>
</evidence>
<feature type="binding site" evidence="9">
    <location>
        <position position="120"/>
    </location>
    <ligand>
        <name>L-aspartate</name>
        <dbReference type="ChEBI" id="CHEBI:29991"/>
    </ligand>
</feature>
<dbReference type="GO" id="GO:0005524">
    <property type="term" value="F:ATP binding"/>
    <property type="evidence" value="ECO:0007669"/>
    <property type="project" value="UniProtKB-UniRule"/>
</dbReference>
<feature type="binding site" evidence="9">
    <location>
        <position position="269"/>
    </location>
    <ligand>
        <name>L-citrulline</name>
        <dbReference type="ChEBI" id="CHEBI:57743"/>
    </ligand>
</feature>
<proteinExistence type="inferred from homology"/>
<dbReference type="InterPro" id="IPR048268">
    <property type="entry name" value="Arginosuc_syn_C"/>
</dbReference>
<dbReference type="GO" id="GO:0000050">
    <property type="term" value="P:urea cycle"/>
    <property type="evidence" value="ECO:0007669"/>
    <property type="project" value="TreeGrafter"/>
</dbReference>
<comment type="subunit">
    <text evidence="2 9">Homotetramer.</text>
</comment>
<feature type="binding site" evidence="9">
    <location>
        <position position="84"/>
    </location>
    <ligand>
        <name>L-citrulline</name>
        <dbReference type="ChEBI" id="CHEBI:57743"/>
    </ligand>
</feature>
<dbReference type="HAMAP" id="MF_00005">
    <property type="entry name" value="Arg_succ_synth_type1"/>
    <property type="match status" value="1"/>
</dbReference>
<dbReference type="InterPro" id="IPR048267">
    <property type="entry name" value="Arginosuc_syn_N"/>
</dbReference>
<evidence type="ECO:0000313" key="12">
    <source>
        <dbReference type="EMBL" id="HGQ36013.1"/>
    </source>
</evidence>
<feature type="binding site" evidence="9">
    <location>
        <position position="120"/>
    </location>
    <ligand>
        <name>L-citrulline</name>
        <dbReference type="ChEBI" id="CHEBI:57743"/>
    </ligand>
</feature>
<evidence type="ECO:0000256" key="7">
    <source>
        <dbReference type="ARBA" id="ARBA00022741"/>
    </source>
</evidence>
<feature type="domain" description="Arginosuccinate synthase C-terminal" evidence="11">
    <location>
        <begin position="171"/>
        <end position="386"/>
    </location>
</feature>
<feature type="binding site" evidence="9">
    <location>
        <position position="257"/>
    </location>
    <ligand>
        <name>L-citrulline</name>
        <dbReference type="ChEBI" id="CHEBI:57743"/>
    </ligand>
</feature>
<dbReference type="GO" id="GO:0000053">
    <property type="term" value="P:argininosuccinate metabolic process"/>
    <property type="evidence" value="ECO:0007669"/>
    <property type="project" value="TreeGrafter"/>
</dbReference>
<dbReference type="InterPro" id="IPR001518">
    <property type="entry name" value="Arginosuc_synth"/>
</dbReference>
<dbReference type="EC" id="6.3.4.5" evidence="3 9"/>
<dbReference type="GO" id="GO:0004055">
    <property type="term" value="F:argininosuccinate synthase activity"/>
    <property type="evidence" value="ECO:0007669"/>
    <property type="project" value="UniProtKB-UniRule"/>
</dbReference>
<dbReference type="InterPro" id="IPR024074">
    <property type="entry name" value="AS_cat/multimer_dom_body"/>
</dbReference>
<comment type="similarity">
    <text evidence="9">Belongs to the argininosuccinate synthase family. Type 1 subfamily.</text>
</comment>
<evidence type="ECO:0000256" key="2">
    <source>
        <dbReference type="ARBA" id="ARBA00011881"/>
    </source>
</evidence>
<evidence type="ECO:0000259" key="10">
    <source>
        <dbReference type="Pfam" id="PF00764"/>
    </source>
</evidence>
<dbReference type="Pfam" id="PF00764">
    <property type="entry name" value="Arginosuc_synth"/>
    <property type="match status" value="1"/>
</dbReference>
<dbReference type="AlphaFoldDB" id="A0A7C4NM38"/>
<feature type="binding site" evidence="9">
    <location>
        <begin position="6"/>
        <end position="14"/>
    </location>
    <ligand>
        <name>ATP</name>
        <dbReference type="ChEBI" id="CHEBI:30616"/>
    </ligand>
</feature>
<feature type="binding site" evidence="9">
    <location>
        <position position="172"/>
    </location>
    <ligand>
        <name>L-citrulline</name>
        <dbReference type="ChEBI" id="CHEBI:57743"/>
    </ligand>
</feature>
<evidence type="ECO:0000256" key="8">
    <source>
        <dbReference type="ARBA" id="ARBA00022840"/>
    </source>
</evidence>
<comment type="caution">
    <text evidence="9">Lacks conserved residue(s) required for the propagation of feature annotation.</text>
</comment>
<keyword evidence="4 9" id="KW-0055">Arginine biosynthesis</keyword>
<evidence type="ECO:0000313" key="13">
    <source>
        <dbReference type="EMBL" id="HGQ64286.1"/>
    </source>
</evidence>
<sequence length="401" mass="45116">MKVVLAYSGGLDTSAILVLLRKKYNAEVVTVTVDVGQEEELEGVEERAYKLGSIKHYTIDSKKEFVEEYIFKAIKANALYEGKYPLGTALARPLIAKKIAEVAIKEGADAVAHGCTGKGNDQVRFDLTLKAYLKPDVKILAPVRELRLTRKDSIRILAENGYEVPMQHKKYSIDENLWSRSIEGGILDDPFIEPPEDVFEWTTNPVKAPNEPLYLTIEFSGGVPTRINGEKIDSVELIKVLNKVVGSHGFGRIDLIESRVVGLKSREVYEAPAALTLIEAHKDLERMVLTPKELRFKNFVDSIWADLVYQGLWIDPLRYHIEKVVEATNKYVSGDVKIKVFKGSLNVVSRRSQFSLYSQELIDYNLGWYPSDEEAKGFINIYGLYALTALNVRGINGDEQI</sequence>
<dbReference type="NCBIfam" id="NF001770">
    <property type="entry name" value="PRK00509.1"/>
    <property type="match status" value="1"/>
</dbReference>
<feature type="binding site" evidence="9">
    <location>
        <position position="124"/>
    </location>
    <ligand>
        <name>L-citrulline</name>
        <dbReference type="ChEBI" id="CHEBI:57743"/>
    </ligand>
</feature>
<evidence type="ECO:0000256" key="1">
    <source>
        <dbReference type="ARBA" id="ARBA00004967"/>
    </source>
</evidence>
<reference evidence="13" key="1">
    <citation type="journal article" date="2020" name="mSystems">
        <title>Genome- and Community-Level Interaction Insights into Carbon Utilization and Element Cycling Functions of Hydrothermarchaeota in Hydrothermal Sediment.</title>
        <authorList>
            <person name="Zhou Z."/>
            <person name="Liu Y."/>
            <person name="Xu W."/>
            <person name="Pan J."/>
            <person name="Luo Z.H."/>
            <person name="Li M."/>
        </authorList>
    </citation>
    <scope>NUCLEOTIDE SEQUENCE [LARGE SCALE GENOMIC DNA]</scope>
    <source>
        <strain evidence="13">SpSt-637</strain>
        <strain evidence="12">SpSt-667</strain>
    </source>
</reference>
<dbReference type="Pfam" id="PF20979">
    <property type="entry name" value="Arginosuc_syn_C"/>
    <property type="match status" value="1"/>
</dbReference>
<dbReference type="UniPathway" id="UPA00068">
    <property type="reaction ID" value="UER00113"/>
</dbReference>
<dbReference type="SUPFAM" id="SSF69864">
    <property type="entry name" value="Argininosuccinate synthetase, C-terminal domain"/>
    <property type="match status" value="1"/>
</dbReference>
<dbReference type="Gene3D" id="3.40.50.620">
    <property type="entry name" value="HUPs"/>
    <property type="match status" value="1"/>
</dbReference>
<feature type="binding site" evidence="9">
    <location>
        <position position="181"/>
    </location>
    <ligand>
        <name>L-citrulline</name>
        <dbReference type="ChEBI" id="CHEBI:57743"/>
    </ligand>
</feature>
<keyword evidence="8 9" id="KW-0067">ATP-binding</keyword>
<dbReference type="PROSITE" id="PS00564">
    <property type="entry name" value="ARGININOSUCCIN_SYN_1"/>
    <property type="match status" value="1"/>
</dbReference>
<organism evidence="13">
    <name type="scientific">Ignisphaera aggregans</name>
    <dbReference type="NCBI Taxonomy" id="334771"/>
    <lineage>
        <taxon>Archaea</taxon>
        <taxon>Thermoproteota</taxon>
        <taxon>Thermoprotei</taxon>
        <taxon>Desulfurococcales</taxon>
        <taxon>Desulfurococcaceae</taxon>
        <taxon>Ignisphaera</taxon>
    </lineage>
</organism>
<evidence type="ECO:0000256" key="5">
    <source>
        <dbReference type="ARBA" id="ARBA00022598"/>
    </source>
</evidence>
<comment type="subcellular location">
    <subcellularLocation>
        <location evidence="9">Cytoplasm</location>
    </subcellularLocation>
</comment>
<feature type="domain" description="Arginosuccinate synthase-like N-terminal" evidence="10">
    <location>
        <begin position="2"/>
        <end position="160"/>
    </location>
</feature>
<dbReference type="SUPFAM" id="SSF52402">
    <property type="entry name" value="Adenine nucleotide alpha hydrolases-like"/>
    <property type="match status" value="1"/>
</dbReference>
<evidence type="ECO:0000256" key="4">
    <source>
        <dbReference type="ARBA" id="ARBA00022571"/>
    </source>
</evidence>
<evidence type="ECO:0000256" key="6">
    <source>
        <dbReference type="ARBA" id="ARBA00022605"/>
    </source>
</evidence>
<dbReference type="CDD" id="cd01999">
    <property type="entry name" value="ASS"/>
    <property type="match status" value="1"/>
</dbReference>
<comment type="caution">
    <text evidence="13">The sequence shown here is derived from an EMBL/GenBank/DDBJ whole genome shotgun (WGS) entry which is preliminary data.</text>
</comment>
<dbReference type="InterPro" id="IPR023434">
    <property type="entry name" value="Arginosuc_synth_type_1_subfam"/>
</dbReference>
<dbReference type="NCBIfam" id="TIGR00032">
    <property type="entry name" value="argG"/>
    <property type="match status" value="1"/>
</dbReference>
<dbReference type="EMBL" id="DTCK01000034">
    <property type="protein sequence ID" value="HGQ36013.1"/>
    <property type="molecule type" value="Genomic_DNA"/>
</dbReference>
<accession>A0A7C4NM38</accession>
<keyword evidence="9" id="KW-0963">Cytoplasm</keyword>
<dbReference type="PANTHER" id="PTHR11587">
    <property type="entry name" value="ARGININOSUCCINATE SYNTHASE"/>
    <property type="match status" value="1"/>
</dbReference>
<dbReference type="GO" id="GO:0005737">
    <property type="term" value="C:cytoplasm"/>
    <property type="evidence" value="ECO:0007669"/>
    <property type="project" value="UniProtKB-SubCell"/>
</dbReference>
<gene>
    <name evidence="9" type="primary">argG</name>
    <name evidence="13" type="ORF">ENU08_03485</name>
    <name evidence="12" type="ORF">ENU41_04975</name>
</gene>
<dbReference type="Gene3D" id="3.90.1260.10">
    <property type="entry name" value="Argininosuccinate synthetase, chain A, domain 2"/>
    <property type="match status" value="1"/>
</dbReference>
<keyword evidence="5 9" id="KW-0436">Ligase</keyword>
<dbReference type="PROSITE" id="PS00565">
    <property type="entry name" value="ARGININOSUCCIN_SYN_2"/>
    <property type="match status" value="1"/>
</dbReference>
<keyword evidence="7 9" id="KW-0547">Nucleotide-binding</keyword>
<dbReference type="InterPro" id="IPR014729">
    <property type="entry name" value="Rossmann-like_a/b/a_fold"/>
</dbReference>
<dbReference type="FunFam" id="3.40.50.620:FF:000019">
    <property type="entry name" value="Argininosuccinate synthase"/>
    <property type="match status" value="1"/>
</dbReference>
<feature type="binding site" evidence="9">
    <location>
        <position position="116"/>
    </location>
    <ligand>
        <name>L-aspartate</name>
        <dbReference type="ChEBI" id="CHEBI:29991"/>
    </ligand>
</feature>